<evidence type="ECO:0000313" key="9">
    <source>
        <dbReference type="Proteomes" id="UP000011555"/>
    </source>
</evidence>
<dbReference type="Proteomes" id="UP000011555">
    <property type="component" value="Unassembled WGS sequence"/>
</dbReference>
<gene>
    <name evidence="8" type="ORF">C445_12376</name>
    <name evidence="7" type="ORF">CHINAEXTREME_01960</name>
</gene>
<dbReference type="NCBIfam" id="TIGR03652">
    <property type="entry name" value="FeS_repair_RIC"/>
    <property type="match status" value="1"/>
</dbReference>
<dbReference type="InterPro" id="IPR038062">
    <property type="entry name" value="ScdA-like_N_sf"/>
</dbReference>
<protein>
    <submittedName>
        <fullName evidence="8">Iron-sulfur cluster repair di-iron protein</fullName>
    </submittedName>
</protein>
<dbReference type="EMBL" id="CP019285">
    <property type="protein sequence ID" value="APW96609.1"/>
    <property type="molecule type" value="Genomic_DNA"/>
</dbReference>
<sequence>MTNVSIDPDASLGDLVESNPEFAPVFESLGIDYCCGGSQSLSAACEANDLEIEAVRDRLEGALTDDDANDTAPEWNSLTQLTNVIVWEHHRPLRTDLPDLEALVEKVARVHGDSHPELREAEAEFRELKADILEHVDDEELIAFPIVKKLDTGTELAADEREDLLAEIESLEDDHDETAARLERLHELTDGYQPPEDACMSYREMLRRLEELERDTHMHVHRENNVLFPKAATKLEEAYGVRPSPSG</sequence>
<dbReference type="KEGG" id="hlc:CHINAEXTREME01960"/>
<dbReference type="Proteomes" id="UP000186547">
    <property type="component" value="Chromosome"/>
</dbReference>
<feature type="coiled-coil region" evidence="5">
    <location>
        <begin position="118"/>
        <end position="188"/>
    </location>
</feature>
<dbReference type="RefSeq" id="WP_007142187.1">
    <property type="nucleotide sequence ID" value="NZ_AOLZ01000042.1"/>
</dbReference>
<evidence type="ECO:0000256" key="2">
    <source>
        <dbReference type="ARBA" id="ARBA00022490"/>
    </source>
</evidence>
<dbReference type="Pfam" id="PF01814">
    <property type="entry name" value="Hemerythrin"/>
    <property type="match status" value="1"/>
</dbReference>
<dbReference type="EMBL" id="AOLZ01000042">
    <property type="protein sequence ID" value="EMA32108.1"/>
    <property type="molecule type" value="Genomic_DNA"/>
</dbReference>
<dbReference type="GeneID" id="30919850"/>
<accession>M0LG98</accession>
<dbReference type="SUPFAM" id="SSF140683">
    <property type="entry name" value="SP0561-like"/>
    <property type="match status" value="1"/>
</dbReference>
<dbReference type="eggNOG" id="arCOG01471">
    <property type="taxonomic scope" value="Archaea"/>
</dbReference>
<reference evidence="7 10" key="1">
    <citation type="journal article" date="2011" name="J. Bacteriol.">
        <title>Genome sequence of Halobiforma lacisalsi AJ5, an extremely halophilic archaeon which harbors a bop gene.</title>
        <authorList>
            <person name="Jiang X."/>
            <person name="Wang S."/>
            <person name="Cheng H."/>
            <person name="Huo Y."/>
            <person name="Zhang X."/>
            <person name="Zhu X."/>
            <person name="Han X."/>
            <person name="Ni P."/>
            <person name="Wu M."/>
        </authorList>
    </citation>
    <scope>NUCLEOTIDE SEQUENCE [LARGE SCALE GENOMIC DNA]</scope>
    <source>
        <strain evidence="7 10">AJ5</strain>
    </source>
</reference>
<reference evidence="8 9" key="2">
    <citation type="journal article" date="2014" name="PLoS Genet.">
        <title>Phylogenetically driven sequencing of extremely halophilic archaea reveals strategies for static and dynamic osmo-response.</title>
        <authorList>
            <person name="Becker E.A."/>
            <person name="Seitzer P.M."/>
            <person name="Tritt A."/>
            <person name="Larsen D."/>
            <person name="Krusor M."/>
            <person name="Yao A.I."/>
            <person name="Wu D."/>
            <person name="Madern D."/>
            <person name="Eisen J.A."/>
            <person name="Darling A.E."/>
            <person name="Facciotti M.T."/>
        </authorList>
    </citation>
    <scope>NUCLEOTIDE SEQUENCE [LARGE SCALE GENOMIC DNA]</scope>
    <source>
        <strain evidence="8 9">AJ5</strain>
    </source>
</reference>
<dbReference type="PATRIC" id="fig|358396.7.peg.2508"/>
<comment type="subcellular location">
    <subcellularLocation>
        <location evidence="1">Cytoplasm</location>
    </subcellularLocation>
</comment>
<dbReference type="AlphaFoldDB" id="M0LG98"/>
<dbReference type="Gene3D" id="1.10.3910.10">
    <property type="entry name" value="SP0561-like"/>
    <property type="match status" value="1"/>
</dbReference>
<evidence type="ECO:0000259" key="6">
    <source>
        <dbReference type="Pfam" id="PF01814"/>
    </source>
</evidence>
<dbReference type="GO" id="GO:0005737">
    <property type="term" value="C:cytoplasm"/>
    <property type="evidence" value="ECO:0007669"/>
    <property type="project" value="UniProtKB-SubCell"/>
</dbReference>
<reference evidence="7" key="3">
    <citation type="submission" date="2017-01" db="EMBL/GenBank/DDBJ databases">
        <authorList>
            <person name="Mah S.A."/>
            <person name="Swanson W.J."/>
            <person name="Moy G.W."/>
            <person name="Vacquier V.D."/>
        </authorList>
    </citation>
    <scope>NUCLEOTIDE SEQUENCE</scope>
    <source>
        <strain evidence="7">AJ5</strain>
    </source>
</reference>
<name>M0LG98_NATLA</name>
<evidence type="ECO:0000256" key="3">
    <source>
        <dbReference type="ARBA" id="ARBA00022723"/>
    </source>
</evidence>
<dbReference type="Gene3D" id="1.20.120.520">
    <property type="entry name" value="nmb1532 protein domain like"/>
    <property type="match status" value="1"/>
</dbReference>
<evidence type="ECO:0000313" key="7">
    <source>
        <dbReference type="EMBL" id="APW96609.1"/>
    </source>
</evidence>
<evidence type="ECO:0000256" key="4">
    <source>
        <dbReference type="ARBA" id="ARBA00023004"/>
    </source>
</evidence>
<dbReference type="STRING" id="358396.CHINAEXTREME_01960"/>
<dbReference type="GO" id="GO:0046872">
    <property type="term" value="F:metal ion binding"/>
    <property type="evidence" value="ECO:0007669"/>
    <property type="project" value="UniProtKB-KW"/>
</dbReference>
<evidence type="ECO:0000313" key="10">
    <source>
        <dbReference type="Proteomes" id="UP000186547"/>
    </source>
</evidence>
<keyword evidence="9" id="KW-1185">Reference proteome</keyword>
<dbReference type="Pfam" id="PF04405">
    <property type="entry name" value="ScdA_N"/>
    <property type="match status" value="1"/>
</dbReference>
<keyword evidence="5" id="KW-0175">Coiled coil</keyword>
<feature type="domain" description="Hemerythrin-like" evidence="6">
    <location>
        <begin position="85"/>
        <end position="231"/>
    </location>
</feature>
<dbReference type="PANTHER" id="PTHR36438:SF1">
    <property type="entry name" value="IRON-SULFUR CLUSTER REPAIR PROTEIN YTFE"/>
    <property type="match status" value="1"/>
</dbReference>
<keyword evidence="2" id="KW-0963">Cytoplasm</keyword>
<evidence type="ECO:0000256" key="5">
    <source>
        <dbReference type="SAM" id="Coils"/>
    </source>
</evidence>
<keyword evidence="4" id="KW-0408">Iron</keyword>
<evidence type="ECO:0000256" key="1">
    <source>
        <dbReference type="ARBA" id="ARBA00004496"/>
    </source>
</evidence>
<dbReference type="InterPro" id="IPR012312">
    <property type="entry name" value="Hemerythrin-like"/>
</dbReference>
<dbReference type="InterPro" id="IPR019903">
    <property type="entry name" value="RIC_family"/>
</dbReference>
<dbReference type="PANTHER" id="PTHR36438">
    <property type="entry name" value="IRON-SULFUR CLUSTER REPAIR PROTEIN YTFE"/>
    <property type="match status" value="1"/>
</dbReference>
<keyword evidence="3" id="KW-0479">Metal-binding</keyword>
<evidence type="ECO:0000313" key="8">
    <source>
        <dbReference type="EMBL" id="EMA32108.1"/>
    </source>
</evidence>
<organism evidence="8 9">
    <name type="scientific">Natronobacterium lacisalsi AJ5</name>
    <dbReference type="NCBI Taxonomy" id="358396"/>
    <lineage>
        <taxon>Archaea</taxon>
        <taxon>Methanobacteriati</taxon>
        <taxon>Methanobacteriota</taxon>
        <taxon>Stenosarchaea group</taxon>
        <taxon>Halobacteria</taxon>
        <taxon>Halobacteriales</taxon>
        <taxon>Natrialbaceae</taxon>
        <taxon>Natronobacterium</taxon>
    </lineage>
</organism>
<proteinExistence type="predicted"/>